<keyword evidence="2" id="KW-1003">Cell membrane</keyword>
<dbReference type="Pfam" id="PF00015">
    <property type="entry name" value="MCPsignal"/>
    <property type="match status" value="1"/>
</dbReference>
<dbReference type="CDD" id="cd06225">
    <property type="entry name" value="HAMP"/>
    <property type="match status" value="1"/>
</dbReference>
<dbReference type="PANTHER" id="PTHR32089">
    <property type="entry name" value="METHYL-ACCEPTING CHEMOTAXIS PROTEIN MCPB"/>
    <property type="match status" value="1"/>
</dbReference>
<accession>A0A1C0YVV0</accession>
<name>A0A1C0YVV0_9BACL</name>
<dbReference type="SMART" id="SM00283">
    <property type="entry name" value="MA"/>
    <property type="match status" value="1"/>
</dbReference>
<comment type="similarity">
    <text evidence="5">Belongs to the methyl-accepting chemotaxis (MCP) protein family.</text>
</comment>
<evidence type="ECO:0000313" key="10">
    <source>
        <dbReference type="EMBL" id="OCS91283.1"/>
    </source>
</evidence>
<dbReference type="InterPro" id="IPR004089">
    <property type="entry name" value="MCPsignal_dom"/>
</dbReference>
<keyword evidence="7" id="KW-1133">Transmembrane helix</keyword>
<keyword evidence="4 6" id="KW-0807">Transducer</keyword>
<comment type="caution">
    <text evidence="10">The sequence shown here is derived from an EMBL/GenBank/DDBJ whole genome shotgun (WGS) entry which is preliminary data.</text>
</comment>
<keyword evidence="11" id="KW-1185">Reference proteome</keyword>
<protein>
    <recommendedName>
        <fullName evidence="12">Methyl-accepting transducer domain-containing protein</fullName>
    </recommendedName>
</protein>
<evidence type="ECO:0000256" key="7">
    <source>
        <dbReference type="SAM" id="Phobius"/>
    </source>
</evidence>
<evidence type="ECO:0000259" key="8">
    <source>
        <dbReference type="PROSITE" id="PS50111"/>
    </source>
</evidence>
<reference evidence="10 11" key="1">
    <citation type="submission" date="2016-07" db="EMBL/GenBank/DDBJ databases">
        <title>Caryophanon latum genome sequencing.</title>
        <authorList>
            <person name="Verma A."/>
            <person name="Pal Y."/>
            <person name="Krishnamurthi S."/>
        </authorList>
    </citation>
    <scope>NUCLEOTIDE SEQUENCE [LARGE SCALE GENOMIC DNA]</scope>
    <source>
        <strain evidence="10 11">DSM 14151</strain>
    </source>
</reference>
<dbReference type="InterPro" id="IPR003660">
    <property type="entry name" value="HAMP_dom"/>
</dbReference>
<feature type="transmembrane region" description="Helical" evidence="7">
    <location>
        <begin position="176"/>
        <end position="202"/>
    </location>
</feature>
<dbReference type="PROSITE" id="PS50885">
    <property type="entry name" value="HAMP"/>
    <property type="match status" value="1"/>
</dbReference>
<dbReference type="EMBL" id="MATO01000030">
    <property type="protein sequence ID" value="OCS91283.1"/>
    <property type="molecule type" value="Genomic_DNA"/>
</dbReference>
<proteinExistence type="inferred from homology"/>
<evidence type="ECO:0000313" key="11">
    <source>
        <dbReference type="Proteomes" id="UP000093482"/>
    </source>
</evidence>
<evidence type="ECO:0000256" key="1">
    <source>
        <dbReference type="ARBA" id="ARBA00004236"/>
    </source>
</evidence>
<dbReference type="Pfam" id="PF00672">
    <property type="entry name" value="HAMP"/>
    <property type="match status" value="1"/>
</dbReference>
<dbReference type="SUPFAM" id="SSF58104">
    <property type="entry name" value="Methyl-accepting chemotaxis protein (MCP) signaling domain"/>
    <property type="match status" value="1"/>
</dbReference>
<sequence>MSFQRMIRFTTISTLILSVALITAFIFLHITIQQQEKSYEQQTAISQLNSELQTMTAHLSSLARVYVQSEDEHDLKNYDEQLTQAEQMTSAFQEETLPKEAQTILQTIIDMSTRTHELNAWAFNLVAMDEQKNALSVLYSDDYIANEKEILTYLTELQTAVDAWSKKEHDVLEQKLLGLLNLTACIAMIFIVHIAILMIVLAKKLRPLQLMKERFHALSDNDLTIMPLQTTTMPADEVRDVANAFNRMLHNFQHVIGSVSQASTNVAASSQELVATITEASDAVDASYNAAIRVHESAEMQQSLLHKSMYDVNNVTEQLQSIASHASTISQTSIEANTVVDHAITQVENTSATIHHMAFAMDRVEEAMHHLENTADAIVHFTSTIEEIAAQTHLLALNASIEAARAGEHGKGFEVVATEVRKLAEQSQQSAQSVANTMIAVQQAVSTTASQLQHMHSFVESGVQSIDETHTLFFKIAEANRSVTERTTKTSAFVNDMLQLTNTVTHNFHALLELSVQCAAHSKDTREHMQVQKKTTAQITDASERLAIVASSLDTEAALFRLS</sequence>
<dbReference type="PROSITE" id="PS50111">
    <property type="entry name" value="CHEMOTAXIS_TRANSDUC_2"/>
    <property type="match status" value="1"/>
</dbReference>
<keyword evidence="7" id="KW-0812">Transmembrane</keyword>
<feature type="domain" description="HAMP" evidence="9">
    <location>
        <begin position="205"/>
        <end position="257"/>
    </location>
</feature>
<evidence type="ECO:0000256" key="3">
    <source>
        <dbReference type="ARBA" id="ARBA00023136"/>
    </source>
</evidence>
<dbReference type="Proteomes" id="UP000093482">
    <property type="component" value="Unassembled WGS sequence"/>
</dbReference>
<dbReference type="RefSeq" id="WP_066463646.1">
    <property type="nucleotide sequence ID" value="NZ_MATO01000030.1"/>
</dbReference>
<dbReference type="Gene3D" id="1.10.287.950">
    <property type="entry name" value="Methyl-accepting chemotaxis protein"/>
    <property type="match status" value="1"/>
</dbReference>
<organism evidence="10 11">
    <name type="scientific">Caryophanon latum</name>
    <dbReference type="NCBI Taxonomy" id="33977"/>
    <lineage>
        <taxon>Bacteria</taxon>
        <taxon>Bacillati</taxon>
        <taxon>Bacillota</taxon>
        <taxon>Bacilli</taxon>
        <taxon>Bacillales</taxon>
        <taxon>Caryophanaceae</taxon>
        <taxon>Caryophanon</taxon>
    </lineage>
</organism>
<dbReference type="AlphaFoldDB" id="A0A1C0YVV0"/>
<dbReference type="GO" id="GO:0007165">
    <property type="term" value="P:signal transduction"/>
    <property type="evidence" value="ECO:0007669"/>
    <property type="project" value="UniProtKB-KW"/>
</dbReference>
<evidence type="ECO:0000256" key="6">
    <source>
        <dbReference type="PROSITE-ProRule" id="PRU00284"/>
    </source>
</evidence>
<comment type="subcellular location">
    <subcellularLocation>
        <location evidence="1">Cell membrane</location>
    </subcellularLocation>
</comment>
<evidence type="ECO:0000259" key="9">
    <source>
        <dbReference type="PROSITE" id="PS50885"/>
    </source>
</evidence>
<feature type="domain" description="Methyl-accepting transducer" evidence="8">
    <location>
        <begin position="276"/>
        <end position="512"/>
    </location>
</feature>
<feature type="transmembrane region" description="Helical" evidence="7">
    <location>
        <begin position="12"/>
        <end position="32"/>
    </location>
</feature>
<gene>
    <name evidence="10" type="ORF">A6K76_09755</name>
</gene>
<keyword evidence="3 7" id="KW-0472">Membrane</keyword>
<evidence type="ECO:0000256" key="5">
    <source>
        <dbReference type="ARBA" id="ARBA00029447"/>
    </source>
</evidence>
<evidence type="ECO:0008006" key="12">
    <source>
        <dbReference type="Google" id="ProtNLM"/>
    </source>
</evidence>
<evidence type="ECO:0000256" key="4">
    <source>
        <dbReference type="ARBA" id="ARBA00023224"/>
    </source>
</evidence>
<dbReference type="GO" id="GO:0005886">
    <property type="term" value="C:plasma membrane"/>
    <property type="evidence" value="ECO:0007669"/>
    <property type="project" value="UniProtKB-SubCell"/>
</dbReference>
<evidence type="ECO:0000256" key="2">
    <source>
        <dbReference type="ARBA" id="ARBA00022475"/>
    </source>
</evidence>
<dbReference type="PANTHER" id="PTHR32089:SF112">
    <property type="entry name" value="LYSOZYME-LIKE PROTEIN-RELATED"/>
    <property type="match status" value="1"/>
</dbReference>